<proteinExistence type="predicted"/>
<keyword evidence="1" id="KW-0678">Repressor</keyword>
<dbReference type="AlphaFoldDB" id="A0A1E3AYP6"/>
<evidence type="ECO:0000313" key="8">
    <source>
        <dbReference type="Proteomes" id="UP000095003"/>
    </source>
</evidence>
<dbReference type="Pfam" id="PF13377">
    <property type="entry name" value="Peripla_BP_3"/>
    <property type="match status" value="1"/>
</dbReference>
<evidence type="ECO:0000256" key="2">
    <source>
        <dbReference type="ARBA" id="ARBA00023015"/>
    </source>
</evidence>
<dbReference type="SUPFAM" id="SSF53822">
    <property type="entry name" value="Periplasmic binding protein-like I"/>
    <property type="match status" value="1"/>
</dbReference>
<dbReference type="PRINTS" id="PR00036">
    <property type="entry name" value="HTHLACI"/>
</dbReference>
<dbReference type="PROSITE" id="PS50932">
    <property type="entry name" value="HTH_LACI_2"/>
    <property type="match status" value="1"/>
</dbReference>
<evidence type="ECO:0000259" key="5">
    <source>
        <dbReference type="PROSITE" id="PS50932"/>
    </source>
</evidence>
<dbReference type="SUPFAM" id="SSF47413">
    <property type="entry name" value="lambda repressor-like DNA-binding domains"/>
    <property type="match status" value="1"/>
</dbReference>
<evidence type="ECO:0000256" key="3">
    <source>
        <dbReference type="ARBA" id="ARBA00023125"/>
    </source>
</evidence>
<dbReference type="PANTHER" id="PTHR30146:SF148">
    <property type="entry name" value="HTH-TYPE TRANSCRIPTIONAL REPRESSOR PURR-RELATED"/>
    <property type="match status" value="1"/>
</dbReference>
<evidence type="ECO:0000313" key="7">
    <source>
        <dbReference type="EMBL" id="ODM13825.1"/>
    </source>
</evidence>
<reference evidence="7 8" key="1">
    <citation type="submission" date="2016-07" db="EMBL/GenBank/DDBJ databases">
        <title>Characterization of isolates of Eisenbergiella tayi derived from blood cultures, using whole genome sequencing.</title>
        <authorList>
            <person name="Burdz T."/>
            <person name="Wiebe D."/>
            <person name="Huynh C."/>
            <person name="Bernard K."/>
        </authorList>
    </citation>
    <scope>NUCLEOTIDE SEQUENCE [LARGE SCALE GENOMIC DNA]</scope>
    <source>
        <strain evidence="7 8">NML 120489</strain>
    </source>
</reference>
<feature type="domain" description="HTH cro/C1-type" evidence="6">
    <location>
        <begin position="5"/>
        <end position="49"/>
    </location>
</feature>
<name>A0A1E3AYP6_9FIRM</name>
<dbReference type="PROSITE" id="PS50943">
    <property type="entry name" value="HTH_CROC1"/>
    <property type="match status" value="1"/>
</dbReference>
<dbReference type="PATRIC" id="fig|1432052.3.peg.1688"/>
<dbReference type="Proteomes" id="UP000095003">
    <property type="component" value="Unassembled WGS sequence"/>
</dbReference>
<dbReference type="InterPro" id="IPR000843">
    <property type="entry name" value="HTH_LacI"/>
</dbReference>
<dbReference type="EMBL" id="MCGI01000001">
    <property type="protein sequence ID" value="ODM13825.1"/>
    <property type="molecule type" value="Genomic_DNA"/>
</dbReference>
<dbReference type="InterPro" id="IPR046335">
    <property type="entry name" value="LacI/GalR-like_sensor"/>
</dbReference>
<keyword evidence="4" id="KW-0804">Transcription</keyword>
<dbReference type="Gene3D" id="3.40.50.2300">
    <property type="match status" value="2"/>
</dbReference>
<dbReference type="CDD" id="cd01392">
    <property type="entry name" value="HTH_LacI"/>
    <property type="match status" value="1"/>
</dbReference>
<protein>
    <submittedName>
        <fullName evidence="7">Catabolite control protein A</fullName>
    </submittedName>
</protein>
<keyword evidence="2" id="KW-0805">Transcription regulation</keyword>
<evidence type="ECO:0000256" key="1">
    <source>
        <dbReference type="ARBA" id="ARBA00022491"/>
    </source>
</evidence>
<comment type="caution">
    <text evidence="7">The sequence shown here is derived from an EMBL/GenBank/DDBJ whole genome shotgun (WGS) entry which is preliminary data.</text>
</comment>
<dbReference type="InterPro" id="IPR010982">
    <property type="entry name" value="Lambda_DNA-bd_dom_sf"/>
</dbReference>
<evidence type="ECO:0000259" key="6">
    <source>
        <dbReference type="PROSITE" id="PS50943"/>
    </source>
</evidence>
<dbReference type="GO" id="GO:0003700">
    <property type="term" value="F:DNA-binding transcription factor activity"/>
    <property type="evidence" value="ECO:0007669"/>
    <property type="project" value="TreeGrafter"/>
</dbReference>
<accession>A0A1E3AYP6</accession>
<dbReference type="PROSITE" id="PS00356">
    <property type="entry name" value="HTH_LACI_1"/>
    <property type="match status" value="1"/>
</dbReference>
<keyword evidence="3" id="KW-0238">DNA-binding</keyword>
<feature type="domain" description="HTH lacI-type" evidence="5">
    <location>
        <begin position="5"/>
        <end position="59"/>
    </location>
</feature>
<sequence>MHNLITIHDVAKRAGVSIGTVSNVINQKNKVAPDTTERILDAIKELNYIPNTVAKSLKTSQSRIIGILAEDVNAFSSGAIIDGICQYCEDHDYAVNLCNLRVNEKVDYTQSSMYTQLEISASFQSSVQKSLNLLTTSRVDGLVYIGVHPRDVGNILPHTDIPVIYTYSYTKENDYCVNYDDYQGAQLVVEFLLNMGHKRIGLICGSIDSVSAHKRLMGYQNALMEHGLPYYPEYIRSGNWLYEDGYRSCMELLSLPSPPTAIFSMSDLMAYGAVNAAYDQGLQIPGDISIHGFDDLDLSTFIRPALSTVHLPLREMGLKAAEVMIHILEHEPVPDDERGILLPCTLVPRSSIRENPME</sequence>
<gene>
    <name evidence="7" type="primary">ccpA_6</name>
    <name evidence="7" type="ORF">BEH84_01544</name>
</gene>
<dbReference type="CDD" id="cd06288">
    <property type="entry name" value="PBP1_sucrose_transcription_regulator"/>
    <property type="match status" value="1"/>
</dbReference>
<dbReference type="InterPro" id="IPR001387">
    <property type="entry name" value="Cro/C1-type_HTH"/>
</dbReference>
<dbReference type="InterPro" id="IPR028082">
    <property type="entry name" value="Peripla_BP_I"/>
</dbReference>
<dbReference type="PANTHER" id="PTHR30146">
    <property type="entry name" value="LACI-RELATED TRANSCRIPTIONAL REPRESSOR"/>
    <property type="match status" value="1"/>
</dbReference>
<evidence type="ECO:0000256" key="4">
    <source>
        <dbReference type="ARBA" id="ARBA00023163"/>
    </source>
</evidence>
<dbReference type="Gene3D" id="1.10.260.40">
    <property type="entry name" value="lambda repressor-like DNA-binding domains"/>
    <property type="match status" value="1"/>
</dbReference>
<dbReference type="SMART" id="SM00354">
    <property type="entry name" value="HTH_LACI"/>
    <property type="match status" value="1"/>
</dbReference>
<dbReference type="GO" id="GO:0000976">
    <property type="term" value="F:transcription cis-regulatory region binding"/>
    <property type="evidence" value="ECO:0007669"/>
    <property type="project" value="TreeGrafter"/>
</dbReference>
<organism evidence="7 8">
    <name type="scientific">Eisenbergiella tayi</name>
    <dbReference type="NCBI Taxonomy" id="1432052"/>
    <lineage>
        <taxon>Bacteria</taxon>
        <taxon>Bacillati</taxon>
        <taxon>Bacillota</taxon>
        <taxon>Clostridia</taxon>
        <taxon>Lachnospirales</taxon>
        <taxon>Lachnospiraceae</taxon>
        <taxon>Eisenbergiella</taxon>
    </lineage>
</organism>
<dbReference type="Pfam" id="PF00356">
    <property type="entry name" value="LacI"/>
    <property type="match status" value="1"/>
</dbReference>